<dbReference type="Gene3D" id="3.40.960.10">
    <property type="entry name" value="VSR Endonuclease"/>
    <property type="match status" value="1"/>
</dbReference>
<gene>
    <name evidence="1" type="ORF">QQX09_08275</name>
</gene>
<protein>
    <recommendedName>
        <fullName evidence="3">DUF559 domain-containing protein</fullName>
    </recommendedName>
</protein>
<reference evidence="1" key="1">
    <citation type="submission" date="2023-06" db="EMBL/GenBank/DDBJ databases">
        <title>Sysu t00192.</title>
        <authorList>
            <person name="Gao L."/>
            <person name="Fang B.-Z."/>
            <person name="Li W.-J."/>
        </authorList>
    </citation>
    <scope>NUCLEOTIDE SEQUENCE</scope>
    <source>
        <strain evidence="1">SYSU T00192</strain>
    </source>
</reference>
<comment type="caution">
    <text evidence="1">The sequence shown here is derived from an EMBL/GenBank/DDBJ whole genome shotgun (WGS) entry which is preliminary data.</text>
</comment>
<name>A0ABT8GA29_9MICO</name>
<evidence type="ECO:0000313" key="2">
    <source>
        <dbReference type="Proteomes" id="UP001172728"/>
    </source>
</evidence>
<evidence type="ECO:0000313" key="1">
    <source>
        <dbReference type="EMBL" id="MDN4475852.1"/>
    </source>
</evidence>
<proteinExistence type="predicted"/>
<keyword evidence="2" id="KW-1185">Reference proteome</keyword>
<organism evidence="1 2">
    <name type="scientific">Demequina litoralis</name>
    <dbReference type="NCBI Taxonomy" id="3051660"/>
    <lineage>
        <taxon>Bacteria</taxon>
        <taxon>Bacillati</taxon>
        <taxon>Actinomycetota</taxon>
        <taxon>Actinomycetes</taxon>
        <taxon>Micrococcales</taxon>
        <taxon>Demequinaceae</taxon>
        <taxon>Demequina</taxon>
    </lineage>
</organism>
<dbReference type="RefSeq" id="WP_301133343.1">
    <property type="nucleotide sequence ID" value="NZ_JAUHPW010000005.1"/>
</dbReference>
<dbReference type="Proteomes" id="UP001172728">
    <property type="component" value="Unassembled WGS sequence"/>
</dbReference>
<accession>A0ABT8GA29</accession>
<evidence type="ECO:0008006" key="3">
    <source>
        <dbReference type="Google" id="ProtNLM"/>
    </source>
</evidence>
<sequence length="309" mass="34291">MTHLRALPAVGPGEDLATVMRRSTRAHTFAELASLSSARKARTAIARGEVVRLLPDAYVSAAHQDSFAARADAALLWAGPTAMLSGPAAMYLWGFLDEPPSTIDLLLPHPMHHQTPPWLRVRRVTWSPPLSRVNGMTVVGPAHAVVLGYGFLAARDRATAVHQAIRTRLVTPRSLIDTLGKVPRVRARRDLRQRLELALAGAESYLEEHGASKVFNTSEFARFVRQHRVRANGGRYRLDMFDPETLTAVELDGDASHSDPSQRQRDLRRDADLAQLGIQTIRISYRDLTTRPEWCRALVRGVLVARSAR</sequence>
<dbReference type="EMBL" id="JAUHPW010000005">
    <property type="protein sequence ID" value="MDN4475852.1"/>
    <property type="molecule type" value="Genomic_DNA"/>
</dbReference>